<dbReference type="Proteomes" id="UP000630097">
    <property type="component" value="Unassembled WGS sequence"/>
</dbReference>
<evidence type="ECO:0000259" key="2">
    <source>
        <dbReference type="SMART" id="SM00867"/>
    </source>
</evidence>
<dbReference type="InterPro" id="IPR036761">
    <property type="entry name" value="TTHA0802/YceI-like_sf"/>
</dbReference>
<reference evidence="3 4" key="1">
    <citation type="submission" date="2021-01" db="EMBL/GenBank/DDBJ databases">
        <title>Whole genome shotgun sequence of Planotetraspora kaengkrachanensis NBRC 104272.</title>
        <authorList>
            <person name="Komaki H."/>
            <person name="Tamura T."/>
        </authorList>
    </citation>
    <scope>NUCLEOTIDE SEQUENCE [LARGE SCALE GENOMIC DNA]</scope>
    <source>
        <strain evidence="3 4">NBRC 104272</strain>
    </source>
</reference>
<dbReference type="RefSeq" id="WP_203886040.1">
    <property type="nucleotide sequence ID" value="NZ_BAABHH010000023.1"/>
</dbReference>
<comment type="caution">
    <text evidence="3">The sequence shown here is derived from an EMBL/GenBank/DDBJ whole genome shotgun (WGS) entry which is preliminary data.</text>
</comment>
<sequence>MAVPGRHQRIGPDYGTLVLKTSRQGFAGRMGHDLTIEVTRWTGEVFIAEDDLAASTVTVTAEMGSLRVVEGEGGAVPLTEGDKREIAQTAGNLLDAERHPEARFVSTGITVTGPEEGVIDGTLSVRGVERPFRLEVTRTELGRHRATGTVVQSEYGVKPYSAFFGALRLADPVGVEVELDLE</sequence>
<accession>A0A8J3PX30</accession>
<dbReference type="InterPro" id="IPR007372">
    <property type="entry name" value="Lipid/polyisoprenoid-bd_YceI"/>
</dbReference>
<organism evidence="3 4">
    <name type="scientific">Planotetraspora kaengkrachanensis</name>
    <dbReference type="NCBI Taxonomy" id="575193"/>
    <lineage>
        <taxon>Bacteria</taxon>
        <taxon>Bacillati</taxon>
        <taxon>Actinomycetota</taxon>
        <taxon>Actinomycetes</taxon>
        <taxon>Streptosporangiales</taxon>
        <taxon>Streptosporangiaceae</taxon>
        <taxon>Planotetraspora</taxon>
    </lineage>
</organism>
<protein>
    <submittedName>
        <fullName evidence="3">Polyisoprenoid-binding protein</fullName>
    </submittedName>
</protein>
<dbReference type="PANTHER" id="PTHR34406:SF1">
    <property type="entry name" value="PROTEIN YCEI"/>
    <property type="match status" value="1"/>
</dbReference>
<evidence type="ECO:0000313" key="4">
    <source>
        <dbReference type="Proteomes" id="UP000630097"/>
    </source>
</evidence>
<evidence type="ECO:0000256" key="1">
    <source>
        <dbReference type="ARBA" id="ARBA00008812"/>
    </source>
</evidence>
<comment type="similarity">
    <text evidence="1">Belongs to the UPF0312 family.</text>
</comment>
<dbReference type="AlphaFoldDB" id="A0A8J3PX30"/>
<gene>
    <name evidence="3" type="ORF">Pka01_58390</name>
</gene>
<dbReference type="Gene3D" id="2.40.128.110">
    <property type="entry name" value="Lipid/polyisoprenoid-binding, YceI-like"/>
    <property type="match status" value="1"/>
</dbReference>
<proteinExistence type="inferred from homology"/>
<dbReference type="SUPFAM" id="SSF101874">
    <property type="entry name" value="YceI-like"/>
    <property type="match status" value="1"/>
</dbReference>
<dbReference type="EMBL" id="BONV01000032">
    <property type="protein sequence ID" value="GIG82712.1"/>
    <property type="molecule type" value="Genomic_DNA"/>
</dbReference>
<evidence type="ECO:0000313" key="3">
    <source>
        <dbReference type="EMBL" id="GIG82712.1"/>
    </source>
</evidence>
<dbReference type="Pfam" id="PF04264">
    <property type="entry name" value="YceI"/>
    <property type="match status" value="1"/>
</dbReference>
<dbReference type="PANTHER" id="PTHR34406">
    <property type="entry name" value="PROTEIN YCEI"/>
    <property type="match status" value="1"/>
</dbReference>
<keyword evidence="4" id="KW-1185">Reference proteome</keyword>
<name>A0A8J3PX30_9ACTN</name>
<dbReference type="SMART" id="SM00867">
    <property type="entry name" value="YceI"/>
    <property type="match status" value="1"/>
</dbReference>
<feature type="domain" description="Lipid/polyisoprenoid-binding YceI-like" evidence="2">
    <location>
        <begin position="16"/>
        <end position="182"/>
    </location>
</feature>